<organism evidence="1 2">
    <name type="scientific">Neofusicoccum parvum</name>
    <dbReference type="NCBI Taxonomy" id="310453"/>
    <lineage>
        <taxon>Eukaryota</taxon>
        <taxon>Fungi</taxon>
        <taxon>Dikarya</taxon>
        <taxon>Ascomycota</taxon>
        <taxon>Pezizomycotina</taxon>
        <taxon>Dothideomycetes</taxon>
        <taxon>Dothideomycetes incertae sedis</taxon>
        <taxon>Botryosphaeriales</taxon>
        <taxon>Botryosphaeriaceae</taxon>
        <taxon>Neofusicoccum</taxon>
    </lineage>
</organism>
<name>A0ACB5S7B9_9PEZI</name>
<accession>A0ACB5S7B9</accession>
<comment type="caution">
    <text evidence="1">The sequence shown here is derived from an EMBL/GenBank/DDBJ whole genome shotgun (WGS) entry which is preliminary data.</text>
</comment>
<protein>
    <submittedName>
        <fullName evidence="1">Protein kinase-like</fullName>
    </submittedName>
</protein>
<dbReference type="EMBL" id="BSXG01000050">
    <property type="protein sequence ID" value="GME28667.1"/>
    <property type="molecule type" value="Genomic_DNA"/>
</dbReference>
<evidence type="ECO:0000313" key="2">
    <source>
        <dbReference type="Proteomes" id="UP001165186"/>
    </source>
</evidence>
<reference evidence="1" key="1">
    <citation type="submission" date="2024-09" db="EMBL/GenBank/DDBJ databases">
        <title>Draft Genome Sequences of Neofusicoccum parvum.</title>
        <authorList>
            <person name="Ashida A."/>
            <person name="Camagna M."/>
            <person name="Tanaka A."/>
            <person name="Takemoto D."/>
        </authorList>
    </citation>
    <scope>NUCLEOTIDE SEQUENCE</scope>
    <source>
        <strain evidence="1">PPO83</strain>
    </source>
</reference>
<keyword evidence="2" id="KW-1185">Reference proteome</keyword>
<proteinExistence type="predicted"/>
<sequence length="418" mass="44994">MRTNQPNPPPSPSSSPSTPPPPQDFFTRNALAPPDRLACHDIAQALFPRHATAPHAWQGWCSYSVLLTPKQAGDGDGALLLQFRTPRHALDVDVLGAAGRVYGAACVPRVVWAGAVVLWPREGVPGGEARLEACAMTVVRGVPVGVAAGGRAPAWRREVVGGFAGFVARGWVGAGAAAGEVPGPGSLHVAAPAKLGRLGVELPTAGLREVARWVGRRFLELGLQRVPGERRRGERQLLPFTVNHGDVVPGNILVDEDTGRLTGLVDWAEAEVGVWGLCLYGLEFLLGFVSSSSNEGGEQEQSNSNVGGGVAWGAEGKGASDREKKFSFTYYPEAAELRALFWEEVKRRIGTPFEDPMAKEAADVIRDVGVLLWFGFAWDEGRIDRVVNEKDDPRELVLLETFLSSRMKDGRDCEKARL</sequence>
<evidence type="ECO:0000313" key="1">
    <source>
        <dbReference type="EMBL" id="GME28667.1"/>
    </source>
</evidence>
<dbReference type="Proteomes" id="UP001165186">
    <property type="component" value="Unassembled WGS sequence"/>
</dbReference>
<gene>
    <name evidence="1" type="primary">g8105</name>
    <name evidence="1" type="ORF">NpPPO83_00008105</name>
</gene>